<feature type="non-terminal residue" evidence="1">
    <location>
        <position position="39"/>
    </location>
</feature>
<keyword evidence="2" id="KW-1185">Reference proteome</keyword>
<gene>
    <name evidence="1" type="ORF">OXX778_LOCUS23601</name>
</gene>
<accession>A0A814THI6</accession>
<evidence type="ECO:0000313" key="2">
    <source>
        <dbReference type="Proteomes" id="UP000663879"/>
    </source>
</evidence>
<organism evidence="1 2">
    <name type="scientific">Brachionus calyciflorus</name>
    <dbReference type="NCBI Taxonomy" id="104777"/>
    <lineage>
        <taxon>Eukaryota</taxon>
        <taxon>Metazoa</taxon>
        <taxon>Spiralia</taxon>
        <taxon>Gnathifera</taxon>
        <taxon>Rotifera</taxon>
        <taxon>Eurotatoria</taxon>
        <taxon>Monogononta</taxon>
        <taxon>Pseudotrocha</taxon>
        <taxon>Ploima</taxon>
        <taxon>Brachionidae</taxon>
        <taxon>Brachionus</taxon>
    </lineage>
</organism>
<dbReference type="EMBL" id="CAJNOC010014572">
    <property type="protein sequence ID" value="CAF1161474.1"/>
    <property type="molecule type" value="Genomic_DNA"/>
</dbReference>
<evidence type="ECO:0000313" key="1">
    <source>
        <dbReference type="EMBL" id="CAF1161474.1"/>
    </source>
</evidence>
<dbReference type="Proteomes" id="UP000663879">
    <property type="component" value="Unassembled WGS sequence"/>
</dbReference>
<name>A0A814THI6_9BILA</name>
<protein>
    <submittedName>
        <fullName evidence="1">Uncharacterized protein</fullName>
    </submittedName>
</protein>
<proteinExistence type="predicted"/>
<comment type="caution">
    <text evidence="1">The sequence shown here is derived from an EMBL/GenBank/DDBJ whole genome shotgun (WGS) entry which is preliminary data.</text>
</comment>
<dbReference type="AlphaFoldDB" id="A0A814THI6"/>
<reference evidence="1" key="1">
    <citation type="submission" date="2021-02" db="EMBL/GenBank/DDBJ databases">
        <authorList>
            <person name="Nowell W R."/>
        </authorList>
    </citation>
    <scope>NUCLEOTIDE SEQUENCE</scope>
    <source>
        <strain evidence="1">Ploen Becks lab</strain>
    </source>
</reference>
<sequence length="39" mass="4534">MNSSSTPLSTADVYSQTRKPIKLRSWAKLKYFTQKEDNL</sequence>